<evidence type="ECO:0000256" key="3">
    <source>
        <dbReference type="ARBA" id="ARBA00022679"/>
    </source>
</evidence>
<dbReference type="PANTHER" id="PTHR43630">
    <property type="entry name" value="POLY-BETA-1,6-N-ACETYL-D-GLUCOSAMINE SYNTHASE"/>
    <property type="match status" value="1"/>
</dbReference>
<dbReference type="SUPFAM" id="SSF53448">
    <property type="entry name" value="Nucleotide-diphospho-sugar transferases"/>
    <property type="match status" value="1"/>
</dbReference>
<dbReference type="PANTHER" id="PTHR43630:SF1">
    <property type="entry name" value="POLY-BETA-1,6-N-ACETYL-D-GLUCOSAMINE SYNTHASE"/>
    <property type="match status" value="1"/>
</dbReference>
<proteinExistence type="inferred from homology"/>
<organism evidence="5 6">
    <name type="scientific">Sinisalibacter lacisalsi</name>
    <dbReference type="NCBI Taxonomy" id="1526570"/>
    <lineage>
        <taxon>Bacteria</taxon>
        <taxon>Pseudomonadati</taxon>
        <taxon>Pseudomonadota</taxon>
        <taxon>Alphaproteobacteria</taxon>
        <taxon>Rhodobacterales</taxon>
        <taxon>Roseobacteraceae</taxon>
        <taxon>Sinisalibacter</taxon>
    </lineage>
</organism>
<dbReference type="InterPro" id="IPR029044">
    <property type="entry name" value="Nucleotide-diphossugar_trans"/>
</dbReference>
<dbReference type="RefSeq" id="WP_188526415.1">
    <property type="nucleotide sequence ID" value="NZ_BMGI01000001.1"/>
</dbReference>
<dbReference type="SUPFAM" id="SSF88713">
    <property type="entry name" value="Glycoside hydrolase/deacetylase"/>
    <property type="match status" value="1"/>
</dbReference>
<keyword evidence="3 5" id="KW-0808">Transferase</keyword>
<dbReference type="InterPro" id="IPR029070">
    <property type="entry name" value="Chitinase_insertion_sf"/>
</dbReference>
<dbReference type="Proteomes" id="UP000617355">
    <property type="component" value="Unassembled WGS sequence"/>
</dbReference>
<evidence type="ECO:0000313" key="6">
    <source>
        <dbReference type="Proteomes" id="UP000617355"/>
    </source>
</evidence>
<dbReference type="Pfam" id="PF13641">
    <property type="entry name" value="Glyco_tranf_2_3"/>
    <property type="match status" value="1"/>
</dbReference>
<dbReference type="EMBL" id="BMGI01000001">
    <property type="protein sequence ID" value="GGD27032.1"/>
    <property type="molecule type" value="Genomic_DNA"/>
</dbReference>
<dbReference type="InterPro" id="IPR011330">
    <property type="entry name" value="Glyco_hydro/deAcase_b/a-brl"/>
</dbReference>
<feature type="transmembrane region" description="Helical" evidence="4">
    <location>
        <begin position="993"/>
        <end position="1015"/>
    </location>
</feature>
<protein>
    <submittedName>
        <fullName evidence="5">Glycosyl transferase family 2</fullName>
    </submittedName>
</protein>
<feature type="transmembrane region" description="Helical" evidence="4">
    <location>
        <begin position="32"/>
        <end position="54"/>
    </location>
</feature>
<dbReference type="Gene3D" id="3.10.50.10">
    <property type="match status" value="1"/>
</dbReference>
<keyword evidence="4" id="KW-1133">Transmembrane helix</keyword>
<dbReference type="Gene3D" id="3.20.20.370">
    <property type="entry name" value="Glycoside hydrolase/deacetylase"/>
    <property type="match status" value="1"/>
</dbReference>
<comment type="caution">
    <text evidence="5">The sequence shown here is derived from an EMBL/GenBank/DDBJ whole genome shotgun (WGS) entry which is preliminary data.</text>
</comment>
<feature type="transmembrane region" description="Helical" evidence="4">
    <location>
        <begin position="1035"/>
        <end position="1058"/>
    </location>
</feature>
<keyword evidence="4" id="KW-0472">Membrane</keyword>
<reference evidence="6" key="1">
    <citation type="journal article" date="2019" name="Int. J. Syst. Evol. Microbiol.">
        <title>The Global Catalogue of Microorganisms (GCM) 10K type strain sequencing project: providing services to taxonomists for standard genome sequencing and annotation.</title>
        <authorList>
            <consortium name="The Broad Institute Genomics Platform"/>
            <consortium name="The Broad Institute Genome Sequencing Center for Infectious Disease"/>
            <person name="Wu L."/>
            <person name="Ma J."/>
        </authorList>
    </citation>
    <scope>NUCLEOTIDE SEQUENCE [LARGE SCALE GENOMIC DNA]</scope>
    <source>
        <strain evidence="6">CGMCC 1.12922</strain>
    </source>
</reference>
<keyword evidence="6" id="KW-1185">Reference proteome</keyword>
<evidence type="ECO:0000256" key="4">
    <source>
        <dbReference type="SAM" id="Phobius"/>
    </source>
</evidence>
<feature type="transmembrane region" description="Helical" evidence="4">
    <location>
        <begin position="708"/>
        <end position="729"/>
    </location>
</feature>
<dbReference type="GO" id="GO:0016740">
    <property type="term" value="F:transferase activity"/>
    <property type="evidence" value="ECO:0007669"/>
    <property type="project" value="UniProtKB-KW"/>
</dbReference>
<keyword evidence="2" id="KW-0328">Glycosyltransferase</keyword>
<accession>A0ABQ1QJG8</accession>
<evidence type="ECO:0000256" key="2">
    <source>
        <dbReference type="ARBA" id="ARBA00022676"/>
    </source>
</evidence>
<dbReference type="CDD" id="cd06423">
    <property type="entry name" value="CESA_like"/>
    <property type="match status" value="1"/>
</dbReference>
<evidence type="ECO:0000256" key="1">
    <source>
        <dbReference type="ARBA" id="ARBA00006739"/>
    </source>
</evidence>
<dbReference type="Gene3D" id="3.90.550.10">
    <property type="entry name" value="Spore Coat Polysaccharide Biosynthesis Protein SpsA, Chain A"/>
    <property type="match status" value="1"/>
</dbReference>
<dbReference type="Gene3D" id="3.20.20.80">
    <property type="entry name" value="Glycosidases"/>
    <property type="match status" value="1"/>
</dbReference>
<comment type="similarity">
    <text evidence="1">Belongs to the glycosyltransferase 2 family.</text>
</comment>
<sequence length="1126" mass="121789">MTQPEQERLPMPRVLPDRQGKVFEDSSGHRRLFVILISSLLSLVLAFLALDYLWRVVHLQPVAELTRARATAAQDDAAAPPDDAPRVAQSLHLAEDRCGKPRDESTGAEVFAFLKADDRKGRAAFRARCNEIDVLLVEAMTLRENGSIDLLPRLQSAGTLENLLRVNHLPPNFVVVTPDPVNTASVLGARLSVATIADALAERLVEAAAGIDANGACLDLSDHADLADPSVRRLVTAWSARAALPGQEVCLIAGPEAGFWRDRAVIAALNHAVVPTFEVASQPSAPAPLARLDAGPGSALAAIPREKLVLAPGAFGLLWRSGVRAPTMVSYADTMLLADDHGAPVLFSEAVGNTQVSFVDTERRHHQIWLADGVATYHAMRALPGQNRFAIWPLGYEDPAVWALLAQGRGAPAGPAPLAGLVSLADQVAPSGDGPFVTAAAPARAGHRALTLSENRDRITQVVYSRVPVPARLDRPSAGPLGELSVTFNGFPSEDDLPWLLEALDAHNVTATFFVSTGQLLDRPGAARRIAEHGHGFGTTIVPLFDYDLLVDGLRRFGLNQMQIQLAHETGQRSAFIRERSGRLADPTTVRDLALLREVLAEGYVAVDAGLIVARDDDPGALADSVRRVAIETRMNLLSINLDSDHNAGAGFWVSALLAALQEDGFRFVGLSELAGGDARLDALPAEHEAALRDTVTFAVIGSLQGKVTLMLIVLLAFNLIRSTFYISLACLRRRKGTFDAGFTPPVSVLVPAYNEESVIERCVESLLEADYPDLRIVIIDDGSTDHTVETVQRRWASDPRVTLLTEENQGKWHAENYALDTIETPIFVGVDADTVIAPDAISWLVQQFKDPRVGAVAGYVEVGNPSSLLTRFQALEYIVGQGLARRAFEVFNGILVVPGAIGAWRTEAVRKAGLYSPSTITEDADLTVAVHRAGYLVRFEEKALAYTEAPERVGALMRQRIRWSLGMLQTSWKHRGALAEGRSVGLISIVDAIWVGFITFLLSPLVYVLGALYLVRAGFFLVTNGFSGIDTMQLVLLGSVLGLVLVDVITALAAFLLDRRRDLRLVALVPLTRLGYRQLLMVAALRALARAVTGKLYGWNKLRRTGAVHVHQERVKVAIKDVPAA</sequence>
<gene>
    <name evidence="5" type="ORF">GCM10011358_09190</name>
</gene>
<name>A0ABQ1QJG8_9RHOB</name>
<keyword evidence="4" id="KW-0812">Transmembrane</keyword>
<evidence type="ECO:0000313" key="5">
    <source>
        <dbReference type="EMBL" id="GGD27032.1"/>
    </source>
</evidence>